<dbReference type="GeneTree" id="ENSGT00940000155299"/>
<feature type="domain" description="CUB" evidence="5">
    <location>
        <begin position="13"/>
        <end position="131"/>
    </location>
</feature>
<dbReference type="Proteomes" id="UP000694388">
    <property type="component" value="Unplaced"/>
</dbReference>
<keyword evidence="7" id="KW-1185">Reference proteome</keyword>
<feature type="domain" description="CUB" evidence="5">
    <location>
        <begin position="133"/>
        <end position="248"/>
    </location>
</feature>
<feature type="compositionally biased region" description="Polar residues" evidence="4">
    <location>
        <begin position="274"/>
        <end position="299"/>
    </location>
</feature>
<reference evidence="6" key="2">
    <citation type="submission" date="2025-09" db="UniProtKB">
        <authorList>
            <consortium name="Ensembl"/>
        </authorList>
    </citation>
    <scope>IDENTIFICATION</scope>
</reference>
<accession>A0A8C4PZR1</accession>
<dbReference type="Pfam" id="PF00431">
    <property type="entry name" value="CUB"/>
    <property type="match status" value="2"/>
</dbReference>
<dbReference type="PANTHER" id="PTHR24251:SF30">
    <property type="entry name" value="MEMBRANE FRIZZLED-RELATED PROTEIN"/>
    <property type="match status" value="1"/>
</dbReference>
<dbReference type="Gene3D" id="2.60.120.290">
    <property type="entry name" value="Spermadhesin, CUB domain"/>
    <property type="match status" value="2"/>
</dbReference>
<evidence type="ECO:0000313" key="6">
    <source>
        <dbReference type="Ensembl" id="ENSEBUP00000007826.1"/>
    </source>
</evidence>
<dbReference type="OMA" id="TMWRIYS"/>
<evidence type="ECO:0000256" key="2">
    <source>
        <dbReference type="ARBA" id="ARBA00023157"/>
    </source>
</evidence>
<dbReference type="SUPFAM" id="SSF49854">
    <property type="entry name" value="Spermadhesin, CUB domain"/>
    <property type="match status" value="2"/>
</dbReference>
<reference evidence="6" key="1">
    <citation type="submission" date="2025-08" db="UniProtKB">
        <authorList>
            <consortium name="Ensembl"/>
        </authorList>
    </citation>
    <scope>IDENTIFICATION</scope>
</reference>
<evidence type="ECO:0000256" key="3">
    <source>
        <dbReference type="PROSITE-ProRule" id="PRU00059"/>
    </source>
</evidence>
<protein>
    <recommendedName>
        <fullName evidence="5">CUB domain-containing protein</fullName>
    </recommendedName>
</protein>
<evidence type="ECO:0000256" key="1">
    <source>
        <dbReference type="ARBA" id="ARBA00022737"/>
    </source>
</evidence>
<dbReference type="PANTHER" id="PTHR24251">
    <property type="entry name" value="OVOCHYMASE-RELATED"/>
    <property type="match status" value="1"/>
</dbReference>
<sequence length="315" mass="34552">WTESQGDGDGPECGGNFELDSGVITSQLWPRSYPPNTTCDFFIETITGKVLALEFSQLRLDPGADESSCLQAGDRLIVRDGMDETAAILGEFCGHVSLPKTIRSIGNQLWLHFVSDADGSDVGFHATYISARQGHTFVISLTEDSIPTFTSPNWPLMYPGEEDARWEIEAPLGKTIELSWMTFDLEGLVSHKCPGDYVLVEAGRGQIHRFCSRSPPPTISSFGNTLNVTFHSDGTLHRRGFRARVQFRQKVQPTPTTTTPTTTTATTGADASGNERTSVGQPPTTKKTIPASTIATTPEGNDMMTGRRWKYRPDF</sequence>
<dbReference type="CDD" id="cd00041">
    <property type="entry name" value="CUB"/>
    <property type="match status" value="2"/>
</dbReference>
<dbReference type="InterPro" id="IPR000859">
    <property type="entry name" value="CUB_dom"/>
</dbReference>
<evidence type="ECO:0000259" key="5">
    <source>
        <dbReference type="PROSITE" id="PS01180"/>
    </source>
</evidence>
<feature type="region of interest" description="Disordered" evidence="4">
    <location>
        <begin position="252"/>
        <end position="305"/>
    </location>
</feature>
<name>A0A8C4PZR1_EPTBU</name>
<evidence type="ECO:0000256" key="4">
    <source>
        <dbReference type="SAM" id="MobiDB-lite"/>
    </source>
</evidence>
<organism evidence="6 7">
    <name type="scientific">Eptatretus burgeri</name>
    <name type="common">Inshore hagfish</name>
    <dbReference type="NCBI Taxonomy" id="7764"/>
    <lineage>
        <taxon>Eukaryota</taxon>
        <taxon>Metazoa</taxon>
        <taxon>Chordata</taxon>
        <taxon>Craniata</taxon>
        <taxon>Vertebrata</taxon>
        <taxon>Cyclostomata</taxon>
        <taxon>Myxini</taxon>
        <taxon>Myxiniformes</taxon>
        <taxon>Myxinidae</taxon>
        <taxon>Eptatretinae</taxon>
        <taxon>Eptatretus</taxon>
    </lineage>
</organism>
<dbReference type="AlphaFoldDB" id="A0A8C4PZR1"/>
<dbReference type="InterPro" id="IPR035914">
    <property type="entry name" value="Sperma_CUB_dom_sf"/>
</dbReference>
<dbReference type="Ensembl" id="ENSEBUT00000008315.1">
    <property type="protein sequence ID" value="ENSEBUP00000007826.1"/>
    <property type="gene ID" value="ENSEBUG00000005093.1"/>
</dbReference>
<proteinExistence type="predicted"/>
<dbReference type="FunFam" id="2.60.120.290:FF:000005">
    <property type="entry name" value="Procollagen C-endopeptidase enhancer 1"/>
    <property type="match status" value="1"/>
</dbReference>
<comment type="caution">
    <text evidence="3">Lacks conserved residue(s) required for the propagation of feature annotation.</text>
</comment>
<keyword evidence="2" id="KW-1015">Disulfide bond</keyword>
<evidence type="ECO:0000313" key="7">
    <source>
        <dbReference type="Proteomes" id="UP000694388"/>
    </source>
</evidence>
<dbReference type="PROSITE" id="PS01180">
    <property type="entry name" value="CUB"/>
    <property type="match status" value="2"/>
</dbReference>
<dbReference type="SMART" id="SM00042">
    <property type="entry name" value="CUB"/>
    <property type="match status" value="2"/>
</dbReference>
<keyword evidence="1" id="KW-0677">Repeat</keyword>
<feature type="compositionally biased region" description="Low complexity" evidence="4">
    <location>
        <begin position="253"/>
        <end position="267"/>
    </location>
</feature>